<evidence type="ECO:0000313" key="3">
    <source>
        <dbReference type="Proteomes" id="UP000007127"/>
    </source>
</evidence>
<dbReference type="AlphaFoldDB" id="A0AB72U714"/>
<reference evidence="2 3" key="1">
    <citation type="journal article" date="2012" name="J. Bacteriol.">
        <title>Genome sequence of Thalassospira xiamenensis type strain M-5.</title>
        <authorList>
            <person name="Lai Q."/>
            <person name="Shao Z."/>
        </authorList>
    </citation>
    <scope>NUCLEOTIDE SEQUENCE [LARGE SCALE GENOMIC DNA]</scope>
    <source>
        <strain evidence="2 3">M-5</strain>
    </source>
</reference>
<evidence type="ECO:0000313" key="2">
    <source>
        <dbReference type="EMBL" id="AJD50135.1"/>
    </source>
</evidence>
<dbReference type="PANTHER" id="PTHR22916">
    <property type="entry name" value="GLYCOSYLTRANSFERASE"/>
    <property type="match status" value="1"/>
</dbReference>
<proteinExistence type="predicted"/>
<dbReference type="Pfam" id="PF00535">
    <property type="entry name" value="Glycos_transf_2"/>
    <property type="match status" value="1"/>
</dbReference>
<dbReference type="InterPro" id="IPR001173">
    <property type="entry name" value="Glyco_trans_2-like"/>
</dbReference>
<dbReference type="EMBL" id="CP004388">
    <property type="protein sequence ID" value="AJD50135.1"/>
    <property type="molecule type" value="Genomic_DNA"/>
</dbReference>
<gene>
    <name evidence="2" type="ORF">TH3_00045</name>
</gene>
<dbReference type="RefSeq" id="WP_007088326.1">
    <property type="nucleotide sequence ID" value="NZ_CP004388.1"/>
</dbReference>
<sequence>MKFSIVTPNYNSGQFLAETIESVLINLKKGDEYFVIDGGSHDNSVDIIKKYEKHITGWVSCPDNGYADAISKGFALATGDIMAWINSSDLLLDGALDTARQKFIKSDVDWIFGDDYYIDETSHVLFRSCGGTSNIEKMMLYGAWTPLQDACFWRSSLYHSVGGINSDIKYAADFDFFLKLSSIGKSEYIPKVFSAYRKHSNQISIGKSIQYKEEKKEILEKFSRKYEKQLSRYFYFVWARARARIFQRFINSYAEKGTHISNCKCVR</sequence>
<protein>
    <submittedName>
        <fullName evidence="2">Glycosyltransferase</fullName>
    </submittedName>
</protein>
<dbReference type="PANTHER" id="PTHR22916:SF65">
    <property type="entry name" value="SLR1065 PROTEIN"/>
    <property type="match status" value="1"/>
</dbReference>
<evidence type="ECO:0000259" key="1">
    <source>
        <dbReference type="Pfam" id="PF00535"/>
    </source>
</evidence>
<dbReference type="Proteomes" id="UP000007127">
    <property type="component" value="Chromosome"/>
</dbReference>
<dbReference type="GeneID" id="31925716"/>
<dbReference type="InterPro" id="IPR029044">
    <property type="entry name" value="Nucleotide-diphossugar_trans"/>
</dbReference>
<feature type="domain" description="Glycosyltransferase 2-like" evidence="1">
    <location>
        <begin position="4"/>
        <end position="117"/>
    </location>
</feature>
<dbReference type="KEGG" id="txi:TH3_00045"/>
<dbReference type="SUPFAM" id="SSF53448">
    <property type="entry name" value="Nucleotide-diphospho-sugar transferases"/>
    <property type="match status" value="1"/>
</dbReference>
<dbReference type="GO" id="GO:0016758">
    <property type="term" value="F:hexosyltransferase activity"/>
    <property type="evidence" value="ECO:0007669"/>
    <property type="project" value="UniProtKB-ARBA"/>
</dbReference>
<organism evidence="2 3">
    <name type="scientific">Thalassospira xiamenensis M-5 = DSM 17429</name>
    <dbReference type="NCBI Taxonomy" id="1123366"/>
    <lineage>
        <taxon>Bacteria</taxon>
        <taxon>Pseudomonadati</taxon>
        <taxon>Pseudomonadota</taxon>
        <taxon>Alphaproteobacteria</taxon>
        <taxon>Rhodospirillales</taxon>
        <taxon>Thalassospiraceae</taxon>
        <taxon>Thalassospira</taxon>
    </lineage>
</organism>
<dbReference type="CDD" id="cd06433">
    <property type="entry name" value="GT_2_WfgS_like"/>
    <property type="match status" value="1"/>
</dbReference>
<accession>A0AB72U714</accession>
<name>A0AB72U714_9PROT</name>
<dbReference type="Gene3D" id="3.90.550.10">
    <property type="entry name" value="Spore Coat Polysaccharide Biosynthesis Protein SpsA, Chain A"/>
    <property type="match status" value="1"/>
</dbReference>